<dbReference type="Proteomes" id="UP000013307">
    <property type="component" value="Chromosome"/>
</dbReference>
<dbReference type="PRINTS" id="PR00368">
    <property type="entry name" value="FADPNR"/>
</dbReference>
<dbReference type="HOGENOM" id="CLU_003291_1_2_2"/>
<keyword evidence="6" id="KW-0676">Redox-active center</keyword>
<evidence type="ECO:0000256" key="1">
    <source>
        <dbReference type="ARBA" id="ARBA00001974"/>
    </source>
</evidence>
<evidence type="ECO:0000256" key="5">
    <source>
        <dbReference type="ARBA" id="ARBA00023002"/>
    </source>
</evidence>
<evidence type="ECO:0000259" key="7">
    <source>
        <dbReference type="PROSITE" id="PS50206"/>
    </source>
</evidence>
<keyword evidence="5" id="KW-0560">Oxidoreductase</keyword>
<accession>N0BP20</accession>
<dbReference type="SUPFAM" id="SSF55424">
    <property type="entry name" value="FAD/NAD-linked reductases, dimerisation (C-terminal) domain"/>
    <property type="match status" value="1"/>
</dbReference>
<dbReference type="GeneID" id="15393767"/>
<dbReference type="Pfam" id="PF07992">
    <property type="entry name" value="Pyr_redox_2"/>
    <property type="match status" value="1"/>
</dbReference>
<dbReference type="InterPro" id="IPR036188">
    <property type="entry name" value="FAD/NAD-bd_sf"/>
</dbReference>
<dbReference type="SUPFAM" id="SSF52821">
    <property type="entry name" value="Rhodanese/Cell cycle control phosphatase"/>
    <property type="match status" value="1"/>
</dbReference>
<dbReference type="Gene3D" id="3.50.50.60">
    <property type="entry name" value="FAD/NAD(P)-binding domain"/>
    <property type="match status" value="2"/>
</dbReference>
<dbReference type="InterPro" id="IPR004099">
    <property type="entry name" value="Pyr_nucl-diS_OxRdtase_dimer"/>
</dbReference>
<dbReference type="InterPro" id="IPR050260">
    <property type="entry name" value="FAD-bd_OxRdtase"/>
</dbReference>
<dbReference type="KEGG" id="ast:Asulf_02134"/>
<dbReference type="SMART" id="SM00450">
    <property type="entry name" value="RHOD"/>
    <property type="match status" value="1"/>
</dbReference>
<dbReference type="eggNOG" id="arCOG02021">
    <property type="taxonomic scope" value="Archaea"/>
</dbReference>
<evidence type="ECO:0000313" key="8">
    <source>
        <dbReference type="EMBL" id="AGK62090.1"/>
    </source>
</evidence>
<dbReference type="STRING" id="387631.Asulf_02134"/>
<keyword evidence="3" id="KW-0285">Flavoprotein</keyword>
<evidence type="ECO:0000256" key="3">
    <source>
        <dbReference type="ARBA" id="ARBA00022630"/>
    </source>
</evidence>
<gene>
    <name evidence="8" type="ORF">Asulf_02134</name>
</gene>
<dbReference type="PRINTS" id="PR00411">
    <property type="entry name" value="PNDRDTASEI"/>
</dbReference>
<dbReference type="Pfam" id="PF02852">
    <property type="entry name" value="Pyr_redox_dim"/>
    <property type="match status" value="1"/>
</dbReference>
<dbReference type="InterPro" id="IPR016156">
    <property type="entry name" value="FAD/NAD-linked_Rdtase_dimer_sf"/>
</dbReference>
<dbReference type="AlphaFoldDB" id="N0BP20"/>
<keyword evidence="4" id="KW-0274">FAD</keyword>
<feature type="domain" description="Rhodanese" evidence="7">
    <location>
        <begin position="473"/>
        <end position="556"/>
    </location>
</feature>
<comment type="cofactor">
    <cofactor evidence="1">
        <name>FAD</name>
        <dbReference type="ChEBI" id="CHEBI:57692"/>
    </cofactor>
</comment>
<comment type="similarity">
    <text evidence="2">Belongs to the class-III pyridine nucleotide-disulfide oxidoreductase family.</text>
</comment>
<reference evidence="8 9" key="1">
    <citation type="journal article" date="2013" name="Genome Announc.">
        <title>Complete Genome Sequence of the Thermophilic and Facultatively Chemolithoautotrophic Sulfate Reducer Archaeoglobus sulfaticallidus Strain PM70-1T.</title>
        <authorList>
            <person name="Stokke R."/>
            <person name="Hocking W.P."/>
            <person name="Steinsbu B.O."/>
            <person name="Steen I.H."/>
        </authorList>
    </citation>
    <scope>NUCLEOTIDE SEQUENCE [LARGE SCALE GENOMIC DNA]</scope>
    <source>
        <strain evidence="8">PM70-1</strain>
    </source>
</reference>
<dbReference type="InterPro" id="IPR023753">
    <property type="entry name" value="FAD/NAD-binding_dom"/>
</dbReference>
<dbReference type="PROSITE" id="PS50206">
    <property type="entry name" value="RHODANESE_3"/>
    <property type="match status" value="1"/>
</dbReference>
<dbReference type="SUPFAM" id="SSF51905">
    <property type="entry name" value="FAD/NAD(P)-binding domain"/>
    <property type="match status" value="1"/>
</dbReference>
<dbReference type="RefSeq" id="WP_015591686.1">
    <property type="nucleotide sequence ID" value="NC_021169.1"/>
</dbReference>
<keyword evidence="9" id="KW-1185">Reference proteome</keyword>
<protein>
    <submittedName>
        <fullName evidence="8">Putative NAD(FAD)-dependent dehydrogenase</fullName>
    </submittedName>
</protein>
<evidence type="ECO:0000256" key="4">
    <source>
        <dbReference type="ARBA" id="ARBA00022827"/>
    </source>
</evidence>
<evidence type="ECO:0000256" key="6">
    <source>
        <dbReference type="ARBA" id="ARBA00023284"/>
    </source>
</evidence>
<dbReference type="Pfam" id="PF00581">
    <property type="entry name" value="Rhodanese"/>
    <property type="match status" value="1"/>
</dbReference>
<evidence type="ECO:0000256" key="2">
    <source>
        <dbReference type="ARBA" id="ARBA00009130"/>
    </source>
</evidence>
<dbReference type="PANTHER" id="PTHR43429">
    <property type="entry name" value="PYRIDINE NUCLEOTIDE-DISULFIDE OXIDOREDUCTASE DOMAIN-CONTAINING"/>
    <property type="match status" value="1"/>
</dbReference>
<name>N0BP20_9EURY</name>
<evidence type="ECO:0000313" key="9">
    <source>
        <dbReference type="Proteomes" id="UP000013307"/>
    </source>
</evidence>
<proteinExistence type="inferred from homology"/>
<dbReference type="EMBL" id="CP005290">
    <property type="protein sequence ID" value="AGK62090.1"/>
    <property type="molecule type" value="Genomic_DNA"/>
</dbReference>
<dbReference type="OrthoDB" id="27922at2157"/>
<organism evidence="8 9">
    <name type="scientific">Archaeoglobus sulfaticallidus PM70-1</name>
    <dbReference type="NCBI Taxonomy" id="387631"/>
    <lineage>
        <taxon>Archaea</taxon>
        <taxon>Methanobacteriati</taxon>
        <taxon>Methanobacteriota</taxon>
        <taxon>Archaeoglobi</taxon>
        <taxon>Archaeoglobales</taxon>
        <taxon>Archaeoglobaceae</taxon>
        <taxon>Archaeoglobus</taxon>
    </lineage>
</organism>
<dbReference type="eggNOG" id="arCOG01069">
    <property type="taxonomic scope" value="Archaea"/>
</dbReference>
<sequence>MGREIVVVGGGAAGLKAASRARRRDEEAEITVIEKGEYPSLGRCGLPYYVEGFVHDISNLMETLSGDVRDEEYFKKVKNINVLTKTEALSIDRKRKAVKISRNGRDDELNYDYLVLATGAKPVRLSVKGVDADGIFSLTSAEDALKITEMWMNESIESAVIIGGGLIGLETAEALERLDIDVTIVELKNQLLWNSFDFEMAELVRKCIIREGVKVLTSTTVQEFITEDGKVKAVRVNEKILPAELVIISIGVEPRTELAESAGLELTEKGAIKVNEYLQTSDPFIYAGGDCVENINLLTGKHVYTPLGSTANKHGRIIGDNITGGKSKWRGVLCTSIFRVFNADAGRTGLTEKQAREAGFDPVIAISPGPDRAHYYPGFKPIRLKLIADRRTRKVLGAQAFGLGVIDKRIDVIAMAIHRGATVDDLAEVDLAYAPPFSAALDHVIHAGNIIKNKLDGLLNGITPVELKRRLDAGEDLYLLDVRSQKEFEARRIEGYEVHNIPLSELRNRLDELPKDKEIVTICAIGTRSYEAARLLMNKGFEKVRFLDGALATWVF</sequence>
<dbReference type="PANTHER" id="PTHR43429:SF1">
    <property type="entry name" value="NAD(P)H SULFUR OXIDOREDUCTASE (COA-DEPENDENT)"/>
    <property type="match status" value="1"/>
</dbReference>
<dbReference type="GO" id="GO:0016491">
    <property type="term" value="F:oxidoreductase activity"/>
    <property type="evidence" value="ECO:0007669"/>
    <property type="project" value="UniProtKB-KW"/>
</dbReference>
<dbReference type="InterPro" id="IPR036873">
    <property type="entry name" value="Rhodanese-like_dom_sf"/>
</dbReference>
<dbReference type="Gene3D" id="3.40.250.10">
    <property type="entry name" value="Rhodanese-like domain"/>
    <property type="match status" value="1"/>
</dbReference>
<dbReference type="InterPro" id="IPR001763">
    <property type="entry name" value="Rhodanese-like_dom"/>
</dbReference>